<evidence type="ECO:0000313" key="1">
    <source>
        <dbReference type="EMBL" id="RJF96477.1"/>
    </source>
</evidence>
<organism evidence="1 2">
    <name type="scientific">Noviherbaspirillum cavernae</name>
    <dbReference type="NCBI Taxonomy" id="2320862"/>
    <lineage>
        <taxon>Bacteria</taxon>
        <taxon>Pseudomonadati</taxon>
        <taxon>Pseudomonadota</taxon>
        <taxon>Betaproteobacteria</taxon>
        <taxon>Burkholderiales</taxon>
        <taxon>Oxalobacteraceae</taxon>
        <taxon>Noviherbaspirillum</taxon>
    </lineage>
</organism>
<reference evidence="1 2" key="1">
    <citation type="submission" date="2018-09" db="EMBL/GenBank/DDBJ databases">
        <authorList>
            <person name="Zhu H."/>
        </authorList>
    </citation>
    <scope>NUCLEOTIDE SEQUENCE [LARGE SCALE GENOMIC DNA]</scope>
    <source>
        <strain evidence="1 2">K2R10-39</strain>
    </source>
</reference>
<dbReference type="Proteomes" id="UP000285190">
    <property type="component" value="Unassembled WGS sequence"/>
</dbReference>
<name>A0A418WUX4_9BURK</name>
<dbReference type="EMBL" id="QYUN01000003">
    <property type="protein sequence ID" value="RJF96477.1"/>
    <property type="molecule type" value="Genomic_DNA"/>
</dbReference>
<keyword evidence="2" id="KW-1185">Reference proteome</keyword>
<comment type="caution">
    <text evidence="1">The sequence shown here is derived from an EMBL/GenBank/DDBJ whole genome shotgun (WGS) entry which is preliminary data.</text>
</comment>
<sequence>MSNVERHEFFISAGEEFAAFTYRDSFRDNTKELPMDKMLVVAFDDEKKAYEGIKALKELHAEGSLSLYSAAVIAKDKQGVIAIKQASDQGVTGTVFGLATGSLIGLLGGPVGIAAGAVTGTMAGSLYDLAQAGVDADFLNEVSQHLSPGKTAIVAEVEEDWITPLDTRMDALGGMVFRQARGAFVDAQIEHGIAADKAEITRLKAEHTQSVGEAKTRIEKKIHAAQDRMKARRDRLNEKIAAIKREGEAKVKLIEEQETKVQDEAKARLEERLAEMRIDYDSRVDKLSKAWKLVKEAAAI</sequence>
<accession>A0A418WUX4</accession>
<dbReference type="Pfam" id="PF06897">
    <property type="entry name" value="DUF1269"/>
    <property type="match status" value="1"/>
</dbReference>
<gene>
    <name evidence="1" type="ORF">D3870_18640</name>
</gene>
<evidence type="ECO:0000313" key="2">
    <source>
        <dbReference type="Proteomes" id="UP000285190"/>
    </source>
</evidence>
<proteinExistence type="predicted"/>
<protein>
    <submittedName>
        <fullName evidence="1">DUF1269 domain-containing protein</fullName>
    </submittedName>
</protein>
<dbReference type="AlphaFoldDB" id="A0A418WUX4"/>
<dbReference type="InterPro" id="IPR009200">
    <property type="entry name" value="DUF1269_membrane"/>
</dbReference>